<accession>A0ACC0H8R3</accession>
<dbReference type="Proteomes" id="UP001060215">
    <property type="component" value="Chromosome 5"/>
</dbReference>
<organism evidence="1 2">
    <name type="scientific">Camellia lanceoleosa</name>
    <dbReference type="NCBI Taxonomy" id="1840588"/>
    <lineage>
        <taxon>Eukaryota</taxon>
        <taxon>Viridiplantae</taxon>
        <taxon>Streptophyta</taxon>
        <taxon>Embryophyta</taxon>
        <taxon>Tracheophyta</taxon>
        <taxon>Spermatophyta</taxon>
        <taxon>Magnoliopsida</taxon>
        <taxon>eudicotyledons</taxon>
        <taxon>Gunneridae</taxon>
        <taxon>Pentapetalae</taxon>
        <taxon>asterids</taxon>
        <taxon>Ericales</taxon>
        <taxon>Theaceae</taxon>
        <taxon>Camellia</taxon>
    </lineage>
</organism>
<evidence type="ECO:0000313" key="1">
    <source>
        <dbReference type="EMBL" id="KAI8009719.1"/>
    </source>
</evidence>
<dbReference type="EMBL" id="CM045762">
    <property type="protein sequence ID" value="KAI8009719.1"/>
    <property type="molecule type" value="Genomic_DNA"/>
</dbReference>
<protein>
    <submittedName>
        <fullName evidence="1">Uncharacterized protein</fullName>
    </submittedName>
</protein>
<name>A0ACC0H8R3_9ERIC</name>
<reference evidence="1 2" key="1">
    <citation type="journal article" date="2022" name="Plant J.">
        <title>Chromosome-level genome of Camellia lanceoleosa provides a valuable resource for understanding genome evolution and self-incompatibility.</title>
        <authorList>
            <person name="Gong W."/>
            <person name="Xiao S."/>
            <person name="Wang L."/>
            <person name="Liao Z."/>
            <person name="Chang Y."/>
            <person name="Mo W."/>
            <person name="Hu G."/>
            <person name="Li W."/>
            <person name="Zhao G."/>
            <person name="Zhu H."/>
            <person name="Hu X."/>
            <person name="Ji K."/>
            <person name="Xiang X."/>
            <person name="Song Q."/>
            <person name="Yuan D."/>
            <person name="Jin S."/>
            <person name="Zhang L."/>
        </authorList>
    </citation>
    <scope>NUCLEOTIDE SEQUENCE [LARGE SCALE GENOMIC DNA]</scope>
    <source>
        <strain evidence="1">SQ_2022a</strain>
    </source>
</reference>
<keyword evidence="2" id="KW-1185">Reference proteome</keyword>
<gene>
    <name evidence="1" type="ORF">LOK49_LG06G02228</name>
</gene>
<sequence length="187" mass="21519">MHNFVTFIEVLRDRPPGHDWKLEPGVTCGDYPFDMIVESTSAALKRSRATCLAGSCRSTYMLDVWFGFTEINANLLSFWWLWRRSRDGLLDPRVRAGSRTALQRVLRLRKPLRRSKTPSFSESVRRKITEGRPLNCKTGMKSKFYGEDEEQCGVEQLPMQYYVRAGGGWHGVHTESGIWLTIFGLLL</sequence>
<evidence type="ECO:0000313" key="2">
    <source>
        <dbReference type="Proteomes" id="UP001060215"/>
    </source>
</evidence>
<comment type="caution">
    <text evidence="1">The sequence shown here is derived from an EMBL/GenBank/DDBJ whole genome shotgun (WGS) entry which is preliminary data.</text>
</comment>
<proteinExistence type="predicted"/>